<sequence>MTARMDRRRARTGALLFVGHGTRSDAGTGMFLRTVRQAAERLPAAVARSAVVETAYLELRDPGVPTALAALYARGIRQVALIPALLFAAGHWKTDLPAQVEAFTRTHPDAEVCLGPVLGEDHRLAALAAERCRTAGGIAPGDALLVVGRGNRDVEAHEAFLRTAAVIGQMCGAERFAAGVLAGDGTPVELAARRLAAERPNRVVVVPYLLFDGYLMRTLPDRLRAAWDAGADGASKGGGPQSPARTSVVGAGGPPDGAPAWVVAPPLGPDPVVSEVLAERAVTAWACLTVGDGRSAYRGALRSGGRPYPSPNLTRKPANRSC</sequence>
<reference evidence="5" key="1">
    <citation type="submission" date="2016-10" db="EMBL/GenBank/DDBJ databases">
        <authorList>
            <person name="Varghese N."/>
        </authorList>
    </citation>
    <scope>NUCLEOTIDE SEQUENCE [LARGE SCALE GENOMIC DNA]</scope>
    <source>
        <strain evidence="5">DSM 17980</strain>
    </source>
</reference>
<gene>
    <name evidence="4" type="ORF">SAMN05421543_104150</name>
</gene>
<evidence type="ECO:0000256" key="2">
    <source>
        <dbReference type="ARBA" id="ARBA00023239"/>
    </source>
</evidence>
<dbReference type="CDD" id="cd03416">
    <property type="entry name" value="CbiX_SirB_N"/>
    <property type="match status" value="1"/>
</dbReference>
<protein>
    <submittedName>
        <fullName evidence="4">Precorrin-8X/cobalt-precorrin-8 methylmutase</fullName>
    </submittedName>
</protein>
<dbReference type="InterPro" id="IPR050963">
    <property type="entry name" value="Sirohydro_Cobaltochel/CbiX"/>
</dbReference>
<dbReference type="PANTHER" id="PTHR33542">
    <property type="entry name" value="SIROHYDROCHLORIN FERROCHELATASE, CHLOROPLASTIC"/>
    <property type="match status" value="1"/>
</dbReference>
<proteinExistence type="predicted"/>
<dbReference type="GO" id="GO:0016829">
    <property type="term" value="F:lyase activity"/>
    <property type="evidence" value="ECO:0007669"/>
    <property type="project" value="UniProtKB-KW"/>
</dbReference>
<organism evidence="4 5">
    <name type="scientific">Alicyclobacillus macrosporangiidus</name>
    <dbReference type="NCBI Taxonomy" id="392015"/>
    <lineage>
        <taxon>Bacteria</taxon>
        <taxon>Bacillati</taxon>
        <taxon>Bacillota</taxon>
        <taxon>Bacilli</taxon>
        <taxon>Bacillales</taxon>
        <taxon>Alicyclobacillaceae</taxon>
        <taxon>Alicyclobacillus</taxon>
    </lineage>
</organism>
<evidence type="ECO:0000313" key="5">
    <source>
        <dbReference type="Proteomes" id="UP000183508"/>
    </source>
</evidence>
<name>A0A1I7HED1_9BACL</name>
<evidence type="ECO:0000313" key="4">
    <source>
        <dbReference type="EMBL" id="SFU59057.1"/>
    </source>
</evidence>
<accession>A0A1I7HED1</accession>
<dbReference type="RefSeq" id="WP_175511447.1">
    <property type="nucleotide sequence ID" value="NZ_FPBV01000004.1"/>
</dbReference>
<dbReference type="InterPro" id="IPR002762">
    <property type="entry name" value="CbiX-like"/>
</dbReference>
<dbReference type="Proteomes" id="UP000183508">
    <property type="component" value="Unassembled WGS sequence"/>
</dbReference>
<keyword evidence="2" id="KW-0456">Lyase</keyword>
<dbReference type="GO" id="GO:0046872">
    <property type="term" value="F:metal ion binding"/>
    <property type="evidence" value="ECO:0007669"/>
    <property type="project" value="UniProtKB-KW"/>
</dbReference>
<feature type="region of interest" description="Disordered" evidence="3">
    <location>
        <begin position="231"/>
        <end position="253"/>
    </location>
</feature>
<dbReference type="AlphaFoldDB" id="A0A1I7HED1"/>
<keyword evidence="1" id="KW-0479">Metal-binding</keyword>
<keyword evidence="5" id="KW-1185">Reference proteome</keyword>
<dbReference type="SUPFAM" id="SSF53800">
    <property type="entry name" value="Chelatase"/>
    <property type="match status" value="1"/>
</dbReference>
<dbReference type="EMBL" id="FPBV01000004">
    <property type="protein sequence ID" value="SFU59057.1"/>
    <property type="molecule type" value="Genomic_DNA"/>
</dbReference>
<feature type="region of interest" description="Disordered" evidence="3">
    <location>
        <begin position="301"/>
        <end position="322"/>
    </location>
</feature>
<dbReference type="PANTHER" id="PTHR33542:SF3">
    <property type="entry name" value="SIROHYDROCHLORIN FERROCHELATASE, CHLOROPLASTIC"/>
    <property type="match status" value="1"/>
</dbReference>
<dbReference type="Pfam" id="PF01903">
    <property type="entry name" value="CbiX"/>
    <property type="match status" value="2"/>
</dbReference>
<evidence type="ECO:0000256" key="1">
    <source>
        <dbReference type="ARBA" id="ARBA00022723"/>
    </source>
</evidence>
<dbReference type="STRING" id="392015.SAMN05421543_104150"/>
<dbReference type="Gene3D" id="3.40.50.1400">
    <property type="match status" value="2"/>
</dbReference>
<evidence type="ECO:0000256" key="3">
    <source>
        <dbReference type="SAM" id="MobiDB-lite"/>
    </source>
</evidence>